<feature type="transmembrane region" description="Helical" evidence="1">
    <location>
        <begin position="85"/>
        <end position="103"/>
    </location>
</feature>
<keyword evidence="4" id="KW-1185">Reference proteome</keyword>
<evidence type="ECO:0000313" key="4">
    <source>
        <dbReference type="Proteomes" id="UP000325134"/>
    </source>
</evidence>
<feature type="domain" description="EamA" evidence="2">
    <location>
        <begin position="176"/>
        <end position="310"/>
    </location>
</feature>
<feature type="transmembrane region" description="Helical" evidence="1">
    <location>
        <begin position="173"/>
        <end position="193"/>
    </location>
</feature>
<feature type="transmembrane region" description="Helical" evidence="1">
    <location>
        <begin position="205"/>
        <end position="227"/>
    </location>
</feature>
<reference evidence="3 4" key="1">
    <citation type="submission" date="2016-11" db="EMBL/GenBank/DDBJ databases">
        <authorList>
            <person name="Varghese N."/>
            <person name="Submissions S."/>
        </authorList>
    </citation>
    <scope>NUCLEOTIDE SEQUENCE [LARGE SCALE GENOMIC DNA]</scope>
    <source>
        <strain evidence="3 4">DSM 29341</strain>
    </source>
</reference>
<dbReference type="GO" id="GO:0016020">
    <property type="term" value="C:membrane"/>
    <property type="evidence" value="ECO:0007669"/>
    <property type="project" value="InterPro"/>
</dbReference>
<keyword evidence="1" id="KW-0472">Membrane</keyword>
<evidence type="ECO:0000256" key="1">
    <source>
        <dbReference type="SAM" id="Phobius"/>
    </source>
</evidence>
<keyword evidence="1" id="KW-0812">Transmembrane</keyword>
<name>A0A1M4XXP3_9RHOB</name>
<feature type="domain" description="EamA" evidence="2">
    <location>
        <begin position="32"/>
        <end position="158"/>
    </location>
</feature>
<feature type="transmembrane region" description="Helical" evidence="1">
    <location>
        <begin position="271"/>
        <end position="288"/>
    </location>
</feature>
<protein>
    <submittedName>
        <fullName evidence="3">EamA-like transporter family protein</fullName>
    </submittedName>
</protein>
<feature type="transmembrane region" description="Helical" evidence="1">
    <location>
        <begin position="61"/>
        <end position="79"/>
    </location>
</feature>
<gene>
    <name evidence="3" type="ORF">SAMN05444279_11353</name>
</gene>
<dbReference type="InterPro" id="IPR000620">
    <property type="entry name" value="EamA_dom"/>
</dbReference>
<accession>A0A1M4XXP3</accession>
<proteinExistence type="predicted"/>
<sequence length="314" mass="34499">MENPQPLHQRKTRRVSDWLISLEGTEAGHRLALALALMAAFLHAVFGALQKGRHDPWLSRGAIDACYCLMAAPFAFFVVPWPEPFMWPIFAVVWLIHVAYKTLQAMAYTKGSYTVVYPVVRGTGPLFTVIGAYLLFKETFSLTQWLGVAVLLTGIFGLAAYNFRFLETNRETLGIALALAVATGLFVALYTTYDAYGIRATADPFTFLAWFFMIDGATMPIYAFLRWRAMVHRPAIGPLMLRGLAGGLIAPMSFGAIMLATRLDKVGEAAVLRETSTVFAALIGWLALKETVGPRRIILMALIALGAVIVEMGG</sequence>
<dbReference type="SUPFAM" id="SSF103481">
    <property type="entry name" value="Multidrug resistance efflux transporter EmrE"/>
    <property type="match status" value="2"/>
</dbReference>
<dbReference type="Gene3D" id="1.10.3730.20">
    <property type="match status" value="1"/>
</dbReference>
<feature type="transmembrane region" description="Helical" evidence="1">
    <location>
        <begin position="142"/>
        <end position="161"/>
    </location>
</feature>
<keyword evidence="1" id="KW-1133">Transmembrane helix</keyword>
<evidence type="ECO:0000259" key="2">
    <source>
        <dbReference type="Pfam" id="PF00892"/>
    </source>
</evidence>
<dbReference type="Pfam" id="PF00892">
    <property type="entry name" value="EamA"/>
    <property type="match status" value="2"/>
</dbReference>
<feature type="transmembrane region" description="Helical" evidence="1">
    <location>
        <begin position="297"/>
        <end position="313"/>
    </location>
</feature>
<dbReference type="PANTHER" id="PTHR22911">
    <property type="entry name" value="ACYL-MALONYL CONDENSING ENZYME-RELATED"/>
    <property type="match status" value="1"/>
</dbReference>
<dbReference type="InterPro" id="IPR037185">
    <property type="entry name" value="EmrE-like"/>
</dbReference>
<organism evidence="3 4">
    <name type="scientific">Ruegeria intermedia</name>
    <dbReference type="NCBI Taxonomy" id="996115"/>
    <lineage>
        <taxon>Bacteria</taxon>
        <taxon>Pseudomonadati</taxon>
        <taxon>Pseudomonadota</taxon>
        <taxon>Alphaproteobacteria</taxon>
        <taxon>Rhodobacterales</taxon>
        <taxon>Roseobacteraceae</taxon>
        <taxon>Ruegeria</taxon>
    </lineage>
</organism>
<feature type="transmembrane region" description="Helical" evidence="1">
    <location>
        <begin position="31"/>
        <end position="49"/>
    </location>
</feature>
<feature type="transmembrane region" description="Helical" evidence="1">
    <location>
        <begin position="239"/>
        <end position="259"/>
    </location>
</feature>
<feature type="transmembrane region" description="Helical" evidence="1">
    <location>
        <begin position="115"/>
        <end position="136"/>
    </location>
</feature>
<dbReference type="AlphaFoldDB" id="A0A1M4XXP3"/>
<dbReference type="Proteomes" id="UP000325134">
    <property type="component" value="Unassembled WGS sequence"/>
</dbReference>
<dbReference type="EMBL" id="FQVK01000013">
    <property type="protein sequence ID" value="SHE98364.1"/>
    <property type="molecule type" value="Genomic_DNA"/>
</dbReference>
<evidence type="ECO:0000313" key="3">
    <source>
        <dbReference type="EMBL" id="SHE98364.1"/>
    </source>
</evidence>